<dbReference type="PANTHER" id="PTHR41247:SF1">
    <property type="entry name" value="HTH-TYPE TRANSCRIPTIONAL REPRESSOR YCNK"/>
    <property type="match status" value="1"/>
</dbReference>
<dbReference type="PANTHER" id="PTHR41247">
    <property type="entry name" value="HTH-TYPE TRANSCRIPTIONAL REPRESSOR YCNK"/>
    <property type="match status" value="1"/>
</dbReference>
<gene>
    <name evidence="2" type="ORF">C8261_11350</name>
</gene>
<name>A0A2T4IEF9_9RHOO</name>
<keyword evidence="1" id="KW-0732">Signal</keyword>
<feature type="chain" id="PRO_5015586086" evidence="1">
    <location>
        <begin position="26"/>
        <end position="200"/>
    </location>
</feature>
<proteinExistence type="predicted"/>
<dbReference type="SUPFAM" id="SSF160387">
    <property type="entry name" value="NosL/MerB-like"/>
    <property type="match status" value="1"/>
</dbReference>
<organism evidence="2 3">
    <name type="scientific">Pseudothauera lacus</name>
    <dbReference type="NCBI Taxonomy" id="2136175"/>
    <lineage>
        <taxon>Bacteria</taxon>
        <taxon>Pseudomonadati</taxon>
        <taxon>Pseudomonadota</taxon>
        <taxon>Betaproteobacteria</taxon>
        <taxon>Rhodocyclales</taxon>
        <taxon>Zoogloeaceae</taxon>
        <taxon>Pseudothauera</taxon>
    </lineage>
</organism>
<dbReference type="PROSITE" id="PS51318">
    <property type="entry name" value="TAT"/>
    <property type="match status" value="1"/>
</dbReference>
<protein>
    <submittedName>
        <fullName evidence="2">Twin-arginine translocation pathway signal protein</fullName>
    </submittedName>
</protein>
<reference evidence="2 3" key="1">
    <citation type="submission" date="2018-03" db="EMBL/GenBank/DDBJ databases">
        <authorList>
            <person name="Keele B.F."/>
        </authorList>
    </citation>
    <scope>NUCLEOTIDE SEQUENCE [LARGE SCALE GENOMIC DNA]</scope>
    <source>
        <strain evidence="2 3">D20</strain>
    </source>
</reference>
<dbReference type="AlphaFoldDB" id="A0A2T4IEF9"/>
<dbReference type="InterPro" id="IPR008719">
    <property type="entry name" value="N2O_reductase_NosL"/>
</dbReference>
<dbReference type="OrthoDB" id="8564097at2"/>
<accession>A0A2T4IEF9</accession>
<dbReference type="InterPro" id="IPR006311">
    <property type="entry name" value="TAT_signal"/>
</dbReference>
<dbReference type="Pfam" id="PF05573">
    <property type="entry name" value="NosL"/>
    <property type="match status" value="1"/>
</dbReference>
<keyword evidence="3" id="KW-1185">Reference proteome</keyword>
<dbReference type="EMBL" id="PZKC01000008">
    <property type="protein sequence ID" value="PTD96162.1"/>
    <property type="molecule type" value="Genomic_DNA"/>
</dbReference>
<dbReference type="RefSeq" id="WP_107493822.1">
    <property type="nucleotide sequence ID" value="NZ_PZKC01000008.1"/>
</dbReference>
<comment type="caution">
    <text evidence="2">The sequence shown here is derived from an EMBL/GenBank/DDBJ whole genome shotgun (WGS) entry which is preliminary data.</text>
</comment>
<feature type="signal peptide" evidence="1">
    <location>
        <begin position="1"/>
        <end position="25"/>
    </location>
</feature>
<evidence type="ECO:0000313" key="3">
    <source>
        <dbReference type="Proteomes" id="UP000241193"/>
    </source>
</evidence>
<dbReference type="PROSITE" id="PS51257">
    <property type="entry name" value="PROKAR_LIPOPROTEIN"/>
    <property type="match status" value="1"/>
</dbReference>
<dbReference type="Proteomes" id="UP000241193">
    <property type="component" value="Unassembled WGS sequence"/>
</dbReference>
<evidence type="ECO:0000313" key="2">
    <source>
        <dbReference type="EMBL" id="PTD96162.1"/>
    </source>
</evidence>
<sequence length="200" mass="21796">MDRRELLKLSLLGSAAAVVASPAAAAGCEGDGTPNQFIPKTAPDPQPLVGELDKYPKCPYCGMDRREHHRTRMLVHYSDDLADGVCSIHCLAISLSLNIDRSPKAIWGPDYAAAAEPRPLLEVDTLHYLIGADLPHAMTARSKHSFATQDGLARIQAAHGGTPSNFQGALEATYLDMAKDVERIRARRAERRRRAMEGRG</sequence>
<evidence type="ECO:0000256" key="1">
    <source>
        <dbReference type="SAM" id="SignalP"/>
    </source>
</evidence>
<reference evidence="2 3" key="2">
    <citation type="submission" date="2018-04" db="EMBL/GenBank/DDBJ databases">
        <title>Thauera lacus sp. nov., isolated from an saline lake in Inner Mongolia, China.</title>
        <authorList>
            <person name="Liang Q.-Y."/>
        </authorList>
    </citation>
    <scope>NUCLEOTIDE SEQUENCE [LARGE SCALE GENOMIC DNA]</scope>
    <source>
        <strain evidence="2 3">D20</strain>
    </source>
</reference>